<dbReference type="PANTHER" id="PTHR44998:SF1">
    <property type="entry name" value="UDP-N-ACETYLGLUCOSAMINE--PEPTIDE N-ACETYLGLUCOSAMINYLTRANSFERASE 110 KDA SUBUNIT"/>
    <property type="match status" value="1"/>
</dbReference>
<proteinExistence type="inferred from homology"/>
<feature type="repeat" description="TPR" evidence="8">
    <location>
        <begin position="159"/>
        <end position="192"/>
    </location>
</feature>
<dbReference type="Pfam" id="PF13174">
    <property type="entry name" value="TPR_6"/>
    <property type="match status" value="1"/>
</dbReference>
<accession>A0ABV9Z562</accession>
<dbReference type="RefSeq" id="WP_162799615.1">
    <property type="nucleotide sequence ID" value="NZ_JBHSJF010000008.1"/>
</dbReference>
<dbReference type="SMART" id="SM00028">
    <property type="entry name" value="TPR"/>
    <property type="match status" value="7"/>
</dbReference>
<dbReference type="Gene3D" id="3.40.50.2000">
    <property type="entry name" value="Glycogen Phosphorylase B"/>
    <property type="match status" value="1"/>
</dbReference>
<evidence type="ECO:0000256" key="7">
    <source>
        <dbReference type="ARBA" id="ARBA00022803"/>
    </source>
</evidence>
<name>A0ABV9Z562_9HYPH</name>
<dbReference type="PROSITE" id="PS50005">
    <property type="entry name" value="TPR"/>
    <property type="match status" value="5"/>
</dbReference>
<evidence type="ECO:0000256" key="8">
    <source>
        <dbReference type="PROSITE-ProRule" id="PRU00339"/>
    </source>
</evidence>
<keyword evidence="5" id="KW-0808">Transferase</keyword>
<organism evidence="10 11">
    <name type="scientific">Flaviflagellibacter deserti</name>
    <dbReference type="NCBI Taxonomy" id="2267266"/>
    <lineage>
        <taxon>Bacteria</taxon>
        <taxon>Pseudomonadati</taxon>
        <taxon>Pseudomonadota</taxon>
        <taxon>Alphaproteobacteria</taxon>
        <taxon>Hyphomicrobiales</taxon>
        <taxon>Flaviflagellibacter</taxon>
    </lineage>
</organism>
<feature type="repeat" description="TPR" evidence="8">
    <location>
        <begin position="91"/>
        <end position="124"/>
    </location>
</feature>
<keyword evidence="11" id="KW-1185">Reference proteome</keyword>
<reference evidence="11" key="1">
    <citation type="journal article" date="2019" name="Int. J. Syst. Evol. Microbiol.">
        <title>The Global Catalogue of Microorganisms (GCM) 10K type strain sequencing project: providing services to taxonomists for standard genome sequencing and annotation.</title>
        <authorList>
            <consortium name="The Broad Institute Genomics Platform"/>
            <consortium name="The Broad Institute Genome Sequencing Center for Infectious Disease"/>
            <person name="Wu L."/>
            <person name="Ma J."/>
        </authorList>
    </citation>
    <scope>NUCLEOTIDE SEQUENCE [LARGE SCALE GENOMIC DNA]</scope>
    <source>
        <strain evidence="11">CGMCC 1.16444</strain>
    </source>
</reference>
<evidence type="ECO:0000259" key="9">
    <source>
        <dbReference type="Pfam" id="PF13844"/>
    </source>
</evidence>
<feature type="domain" description="O-GlcNAc transferase C-terminal" evidence="9">
    <location>
        <begin position="502"/>
        <end position="687"/>
    </location>
</feature>
<feature type="repeat" description="TPR" evidence="8">
    <location>
        <begin position="57"/>
        <end position="90"/>
    </location>
</feature>
<dbReference type="InterPro" id="IPR019734">
    <property type="entry name" value="TPR_rpt"/>
</dbReference>
<dbReference type="Pfam" id="PF13844">
    <property type="entry name" value="Glyco_transf_41"/>
    <property type="match status" value="2"/>
</dbReference>
<evidence type="ECO:0000313" key="10">
    <source>
        <dbReference type="EMBL" id="MFC5069769.1"/>
    </source>
</evidence>
<feature type="domain" description="O-GlcNAc transferase C-terminal" evidence="9">
    <location>
        <begin position="335"/>
        <end position="493"/>
    </location>
</feature>
<dbReference type="PROSITE" id="PS50293">
    <property type="entry name" value="TPR_REGION"/>
    <property type="match status" value="1"/>
</dbReference>
<keyword evidence="6" id="KW-0677">Repeat</keyword>
<dbReference type="InterPro" id="IPR029489">
    <property type="entry name" value="OGT/SEC/SPY_C"/>
</dbReference>
<dbReference type="SUPFAM" id="SSF48452">
    <property type="entry name" value="TPR-like"/>
    <property type="match status" value="1"/>
</dbReference>
<dbReference type="EC" id="2.4.1.255" evidence="3"/>
<dbReference type="Gene3D" id="3.40.50.11380">
    <property type="match status" value="1"/>
</dbReference>
<keyword evidence="4" id="KW-0328">Glycosyltransferase</keyword>
<evidence type="ECO:0000256" key="2">
    <source>
        <dbReference type="ARBA" id="ARBA00005386"/>
    </source>
</evidence>
<comment type="pathway">
    <text evidence="1">Protein modification; protein glycosylation.</text>
</comment>
<feature type="repeat" description="TPR" evidence="8">
    <location>
        <begin position="193"/>
        <end position="226"/>
    </location>
</feature>
<evidence type="ECO:0000256" key="1">
    <source>
        <dbReference type="ARBA" id="ARBA00004922"/>
    </source>
</evidence>
<evidence type="ECO:0000256" key="3">
    <source>
        <dbReference type="ARBA" id="ARBA00011970"/>
    </source>
</evidence>
<dbReference type="InterPro" id="IPR011990">
    <property type="entry name" value="TPR-like_helical_dom_sf"/>
</dbReference>
<comment type="similarity">
    <text evidence="2">Belongs to the glycosyltransferase 41 family. O-GlcNAc transferase subfamily.</text>
</comment>
<keyword evidence="7 8" id="KW-0802">TPR repeat</keyword>
<evidence type="ECO:0000256" key="5">
    <source>
        <dbReference type="ARBA" id="ARBA00022679"/>
    </source>
</evidence>
<dbReference type="Proteomes" id="UP001595796">
    <property type="component" value="Unassembled WGS sequence"/>
</dbReference>
<sequence>MNRKQRRAAAKQEQPLQGARNAPNVLFVHATSLQNAGKHEEAEQLYRSILAAYPDHPGCLNHLGVLTRAQGNLEEAAALLRRAVAVKPDYAQAFVNLGGVLRMLGHLDEAMSACRKAITLKPDLADAFTNLGNLLMDAKRPGEAVLAFQRTVELEPNNARGFARLGVALAEDMRIGEASLAYERALEIEPNSKHLHFHLGNALASLGRDAPALEAFKRAVALDPSYAPAYHNMVAILQRWGMLAEAMMITRKLIDLRPDHALHRFNYCHQRHHICSWDGLAEDEADLLTAEEDFVPFIVLTMDSTPAQQLHYANRWANALGAEGAARLWTPATARARDNDRIRIGYLSNDYQKHATAFLIAELLERHDRDRFEVIGYSYSPDDGSDIRRRLTSAFDRFVDIRETPDAVAARQIHADGVDILIDLKGYTLGGRNQILMWRPAPVQVNYLGYPGTMGGNFVDYIVADPFIAPFDHQPFYAERIVHLPNSYQPNDTRREIATPPSREECGLPPSGFVFCSFNNTYKITPPVFDIWMRLLKAVPGSVLWLLEANRLVKDNLMQEAAKRGVDPYRLVFAPKLQIAEHLGRHAHADLFLDTLPVNAHTTASDALWAGLPVLTCAGDTFIGRVAGSLLHAIGLPELVTHSLEEYETLALRLATDPDLLSGLRERLVANRLSAPLFDIGRYSRDLEAAYLRMWEIHQAGGAPAAFAVEDGAGQPSLLSA</sequence>
<dbReference type="PANTHER" id="PTHR44998">
    <property type="match status" value="1"/>
</dbReference>
<evidence type="ECO:0000256" key="6">
    <source>
        <dbReference type="ARBA" id="ARBA00022737"/>
    </source>
</evidence>
<dbReference type="Pfam" id="PF13432">
    <property type="entry name" value="TPR_16"/>
    <property type="match status" value="2"/>
</dbReference>
<dbReference type="EMBL" id="JBHSJF010000008">
    <property type="protein sequence ID" value="MFC5069769.1"/>
    <property type="molecule type" value="Genomic_DNA"/>
</dbReference>
<gene>
    <name evidence="10" type="ORF">ACFPFW_17275</name>
</gene>
<protein>
    <recommendedName>
        <fullName evidence="3">protein O-GlcNAc transferase</fullName>
        <ecNumber evidence="3">2.4.1.255</ecNumber>
    </recommendedName>
</protein>
<evidence type="ECO:0000256" key="4">
    <source>
        <dbReference type="ARBA" id="ARBA00022676"/>
    </source>
</evidence>
<feature type="repeat" description="TPR" evidence="8">
    <location>
        <begin position="125"/>
        <end position="158"/>
    </location>
</feature>
<dbReference type="Gene3D" id="1.25.40.10">
    <property type="entry name" value="Tetratricopeptide repeat domain"/>
    <property type="match status" value="3"/>
</dbReference>
<comment type="caution">
    <text evidence="10">The sequence shown here is derived from an EMBL/GenBank/DDBJ whole genome shotgun (WGS) entry which is preliminary data.</text>
</comment>
<evidence type="ECO:0000313" key="11">
    <source>
        <dbReference type="Proteomes" id="UP001595796"/>
    </source>
</evidence>